<evidence type="ECO:0000256" key="13">
    <source>
        <dbReference type="ARBA" id="ARBA00022989"/>
    </source>
</evidence>
<dbReference type="InterPro" id="IPR051809">
    <property type="entry name" value="Plant_receptor-like_S/T_kinase"/>
</dbReference>
<dbReference type="InterPro" id="IPR032675">
    <property type="entry name" value="LRR_dom_sf"/>
</dbReference>
<keyword evidence="7 20" id="KW-0812">Transmembrane</keyword>
<evidence type="ECO:0000259" key="21">
    <source>
        <dbReference type="PROSITE" id="PS50011"/>
    </source>
</evidence>
<evidence type="ECO:0000256" key="6">
    <source>
        <dbReference type="ARBA" id="ARBA00022679"/>
    </source>
</evidence>
<dbReference type="PROSITE" id="PS50011">
    <property type="entry name" value="PROTEIN_KINASE_DOM"/>
    <property type="match status" value="1"/>
</dbReference>
<name>A0AAW0KR52_QUESU</name>
<dbReference type="InterPro" id="IPR001611">
    <property type="entry name" value="Leu-rich_rpt"/>
</dbReference>
<keyword evidence="10 19" id="KW-0547">Nucleotide-binding</keyword>
<keyword evidence="23" id="KW-1185">Reference proteome</keyword>
<evidence type="ECO:0000256" key="3">
    <source>
        <dbReference type="ARBA" id="ARBA00022527"/>
    </source>
</evidence>
<evidence type="ECO:0000313" key="22">
    <source>
        <dbReference type="EMBL" id="KAK7840866.1"/>
    </source>
</evidence>
<evidence type="ECO:0000256" key="9">
    <source>
        <dbReference type="ARBA" id="ARBA00022737"/>
    </source>
</evidence>
<keyword evidence="14 20" id="KW-0472">Membrane</keyword>
<dbReference type="InterPro" id="IPR000719">
    <property type="entry name" value="Prot_kinase_dom"/>
</dbReference>
<dbReference type="PROSITE" id="PS51450">
    <property type="entry name" value="LRR"/>
    <property type="match status" value="1"/>
</dbReference>
<evidence type="ECO:0000256" key="5">
    <source>
        <dbReference type="ARBA" id="ARBA00022614"/>
    </source>
</evidence>
<accession>A0AAW0KR52</accession>
<keyword evidence="11 22" id="KW-0418">Kinase</keyword>
<evidence type="ECO:0000256" key="10">
    <source>
        <dbReference type="ARBA" id="ARBA00022741"/>
    </source>
</evidence>
<dbReference type="PANTHER" id="PTHR27008">
    <property type="entry name" value="OS04G0122200 PROTEIN"/>
    <property type="match status" value="1"/>
</dbReference>
<dbReference type="PROSITE" id="PS00107">
    <property type="entry name" value="PROTEIN_KINASE_ATP"/>
    <property type="match status" value="1"/>
</dbReference>
<dbReference type="Gene3D" id="3.80.10.10">
    <property type="entry name" value="Ribonuclease Inhibitor"/>
    <property type="match status" value="4"/>
</dbReference>
<evidence type="ECO:0000256" key="15">
    <source>
        <dbReference type="ARBA" id="ARBA00023170"/>
    </source>
</evidence>
<evidence type="ECO:0000256" key="19">
    <source>
        <dbReference type="PROSITE-ProRule" id="PRU10141"/>
    </source>
</evidence>
<keyword evidence="13 20" id="KW-1133">Transmembrane helix</keyword>
<evidence type="ECO:0000256" key="1">
    <source>
        <dbReference type="ARBA" id="ARBA00004479"/>
    </source>
</evidence>
<dbReference type="SMART" id="SM00369">
    <property type="entry name" value="LRR_TYP"/>
    <property type="match status" value="10"/>
</dbReference>
<sequence>MGLLTNLQYLDLSFNGISGSKVFEIRFVKNFSYLFLDSNHINSSIPLEIGNMKSLIELNFCNNKIAGQIPSTLANCLLLNFLYLSHNYLTGTVPSRIKDLSLLIYVNLSYNNLMGNIPIFLINRAQFNLSYNSLEGRIPDIFQNYAFERFFGNKDLCGDIKGFAHCPPTSQTMQLVKILVPFTIFFALLLIGYIFHSRCQVKKTKSETRSAKNGNMFSIWNYDEKIAYEEIIKVTEDFNIRYCIGTGSPGELVVSDHSNDTFLNHCEFNGIKCNDGGSVIEKRHLNDAISKLNLSSFPNLVRKLPPSLGNLTRLVKFNISSNSIIGSIPKELGNLTNLLELDLGGNYFIGSIPIALCLLTNLTYFSVQGNQLTESSALGLLTNLSILDLSFNKINGFIVPEIGLLKNLSELDLQKNNLTGPIPLFICHLTNLVSFSLSMNQINGHIQLEIGNMKNLSYLYIDSNKLIGPLPSSLGHLTNLISLFLDSNQVNGSIPPEIGNMTNLEDLHINNNNIVGPIPLTMGHLTSLQTLTLSGNQISGSIPVNIFNCSSLYSITFSHNYLTGSIPFLNTSLFPLRWIDLSYNSISGGEIPLRGLEFLDVSYNNFNGSFPNLIGNMDHLRHFNLSNNKIVGQVPSIIGQLTELETLSLSWNQISGSIPKEISDCKGLSELLLSHNNLTGSIPSQISDLQHLNAIDLSYNTLSGEIPFKPGDSQPLKLLDLSCNNLTGNIPDLSASVKEVNFSHNSFHGRIPDGYLNYTPATFIGNKDLCDDVKGFPPCLPSSPSKSRSIVQQIKFFVPLIAFTMFLLLGYFFGSQCRVRKMPSESRETKNGDLFSIWNYDGKIAYEDIIEATEDFDIRYYIGIGGYGSVYKAQLPNGKMVALKKLHRLEVEDPNFDKSFRNEVKILTEIRHRNIVKLHGYCLHKRCMFLVYEYMERGSLFCVLRNSAEAVELDWMKRVNIIKSTTHALSYMHHESVPVIVHRDISNNNILLSFELEAFVSDFGTARLLDSDTSNQTLIAGTYGYIAPGELYIIFIITLDIFLNVTEKSDVYSFGVVALEILMGRHPSELLT</sequence>
<dbReference type="EC" id="2.7.11.1" evidence="2"/>
<reference evidence="22 23" key="1">
    <citation type="journal article" date="2018" name="Sci. Data">
        <title>The draft genome sequence of cork oak.</title>
        <authorList>
            <person name="Ramos A.M."/>
            <person name="Usie A."/>
            <person name="Barbosa P."/>
            <person name="Barros P.M."/>
            <person name="Capote T."/>
            <person name="Chaves I."/>
            <person name="Simoes F."/>
            <person name="Abreu I."/>
            <person name="Carrasquinho I."/>
            <person name="Faro C."/>
            <person name="Guimaraes J.B."/>
            <person name="Mendonca D."/>
            <person name="Nobrega F."/>
            <person name="Rodrigues L."/>
            <person name="Saibo N.J.M."/>
            <person name="Varela M.C."/>
            <person name="Egas C."/>
            <person name="Matos J."/>
            <person name="Miguel C.M."/>
            <person name="Oliveira M.M."/>
            <person name="Ricardo C.P."/>
            <person name="Goncalves S."/>
        </authorList>
    </citation>
    <scope>NUCLEOTIDE SEQUENCE [LARGE SCALE GENOMIC DNA]</scope>
    <source>
        <strain evidence="23">cv. HL8</strain>
    </source>
</reference>
<feature type="transmembrane region" description="Helical" evidence="20">
    <location>
        <begin position="796"/>
        <end position="814"/>
    </location>
</feature>
<evidence type="ECO:0000256" key="14">
    <source>
        <dbReference type="ARBA" id="ARBA00023136"/>
    </source>
</evidence>
<dbReference type="FunFam" id="3.80.10.10:FF:000041">
    <property type="entry name" value="LRR receptor-like serine/threonine-protein kinase ERECTA"/>
    <property type="match status" value="1"/>
</dbReference>
<comment type="subcellular location">
    <subcellularLocation>
        <location evidence="1">Membrane</location>
        <topology evidence="1">Single-pass type I membrane protein</topology>
    </subcellularLocation>
</comment>
<dbReference type="Pfam" id="PF13855">
    <property type="entry name" value="LRR_8"/>
    <property type="match status" value="1"/>
</dbReference>
<dbReference type="GO" id="GO:0016020">
    <property type="term" value="C:membrane"/>
    <property type="evidence" value="ECO:0007669"/>
    <property type="project" value="UniProtKB-SubCell"/>
</dbReference>
<feature type="transmembrane region" description="Helical" evidence="20">
    <location>
        <begin position="175"/>
        <end position="195"/>
    </location>
</feature>
<feature type="domain" description="Protein kinase" evidence="21">
    <location>
        <begin position="856"/>
        <end position="1072"/>
    </location>
</feature>
<dbReference type="GO" id="GO:0004674">
    <property type="term" value="F:protein serine/threonine kinase activity"/>
    <property type="evidence" value="ECO:0007669"/>
    <property type="project" value="UniProtKB-KW"/>
</dbReference>
<evidence type="ECO:0000256" key="20">
    <source>
        <dbReference type="SAM" id="Phobius"/>
    </source>
</evidence>
<dbReference type="InterPro" id="IPR008266">
    <property type="entry name" value="Tyr_kinase_AS"/>
</dbReference>
<dbReference type="AlphaFoldDB" id="A0AAW0KR52"/>
<dbReference type="FunFam" id="3.30.200.20:FF:000309">
    <property type="entry name" value="Leucine-rich repeat receptor protein kinase MSP1"/>
    <property type="match status" value="1"/>
</dbReference>
<evidence type="ECO:0000256" key="12">
    <source>
        <dbReference type="ARBA" id="ARBA00022840"/>
    </source>
</evidence>
<keyword evidence="8" id="KW-0732">Signal</keyword>
<keyword evidence="6" id="KW-0808">Transferase</keyword>
<keyword evidence="15 22" id="KW-0675">Receptor</keyword>
<dbReference type="GO" id="GO:0005524">
    <property type="term" value="F:ATP binding"/>
    <property type="evidence" value="ECO:0007669"/>
    <property type="project" value="UniProtKB-UniRule"/>
</dbReference>
<dbReference type="Gene3D" id="1.10.510.10">
    <property type="entry name" value="Transferase(Phosphotransferase) domain 1"/>
    <property type="match status" value="1"/>
</dbReference>
<evidence type="ECO:0000256" key="17">
    <source>
        <dbReference type="ARBA" id="ARBA00047899"/>
    </source>
</evidence>
<evidence type="ECO:0000256" key="4">
    <source>
        <dbReference type="ARBA" id="ARBA00022553"/>
    </source>
</evidence>
<keyword evidence="16" id="KW-0325">Glycoprotein</keyword>
<keyword evidence="9" id="KW-0677">Repeat</keyword>
<dbReference type="SMART" id="SM00365">
    <property type="entry name" value="LRR_SD22"/>
    <property type="match status" value="9"/>
</dbReference>
<dbReference type="Pfam" id="PF00560">
    <property type="entry name" value="LRR_1"/>
    <property type="match status" value="11"/>
</dbReference>
<keyword evidence="3" id="KW-0723">Serine/threonine-protein kinase</keyword>
<dbReference type="SUPFAM" id="SSF56112">
    <property type="entry name" value="Protein kinase-like (PK-like)"/>
    <property type="match status" value="1"/>
</dbReference>
<evidence type="ECO:0000256" key="16">
    <source>
        <dbReference type="ARBA" id="ARBA00023180"/>
    </source>
</evidence>
<dbReference type="FunFam" id="3.80.10.10:FF:000095">
    <property type="entry name" value="LRR receptor-like serine/threonine-protein kinase GSO1"/>
    <property type="match status" value="2"/>
</dbReference>
<keyword evidence="12 19" id="KW-0067">ATP-binding</keyword>
<gene>
    <name evidence="22" type="primary">MIK2_110</name>
    <name evidence="22" type="ORF">CFP56_016151</name>
</gene>
<dbReference type="Gene3D" id="3.30.200.20">
    <property type="entry name" value="Phosphorylase Kinase, domain 1"/>
    <property type="match status" value="1"/>
</dbReference>
<dbReference type="InterPro" id="IPR017441">
    <property type="entry name" value="Protein_kinase_ATP_BS"/>
</dbReference>
<dbReference type="EMBL" id="PKMF04000253">
    <property type="protein sequence ID" value="KAK7840866.1"/>
    <property type="molecule type" value="Genomic_DNA"/>
</dbReference>
<feature type="binding site" evidence="19">
    <location>
        <position position="884"/>
    </location>
    <ligand>
        <name>ATP</name>
        <dbReference type="ChEBI" id="CHEBI:30616"/>
    </ligand>
</feature>
<evidence type="ECO:0000256" key="11">
    <source>
        <dbReference type="ARBA" id="ARBA00022777"/>
    </source>
</evidence>
<comment type="catalytic activity">
    <reaction evidence="18">
        <text>L-seryl-[protein] + ATP = O-phospho-L-seryl-[protein] + ADP + H(+)</text>
        <dbReference type="Rhea" id="RHEA:17989"/>
        <dbReference type="Rhea" id="RHEA-COMP:9863"/>
        <dbReference type="Rhea" id="RHEA-COMP:11604"/>
        <dbReference type="ChEBI" id="CHEBI:15378"/>
        <dbReference type="ChEBI" id="CHEBI:29999"/>
        <dbReference type="ChEBI" id="CHEBI:30616"/>
        <dbReference type="ChEBI" id="CHEBI:83421"/>
        <dbReference type="ChEBI" id="CHEBI:456216"/>
        <dbReference type="EC" id="2.7.11.1"/>
    </reaction>
</comment>
<dbReference type="PROSITE" id="PS00109">
    <property type="entry name" value="PROTEIN_KINASE_TYR"/>
    <property type="match status" value="1"/>
</dbReference>
<dbReference type="InterPro" id="IPR011009">
    <property type="entry name" value="Kinase-like_dom_sf"/>
</dbReference>
<dbReference type="InterPro" id="IPR003591">
    <property type="entry name" value="Leu-rich_rpt_typical-subtyp"/>
</dbReference>
<dbReference type="SUPFAM" id="SSF52058">
    <property type="entry name" value="L domain-like"/>
    <property type="match status" value="2"/>
</dbReference>
<proteinExistence type="predicted"/>
<dbReference type="Pfam" id="PF00069">
    <property type="entry name" value="Pkinase"/>
    <property type="match status" value="1"/>
</dbReference>
<keyword evidence="5" id="KW-0433">Leucine-rich repeat</keyword>
<dbReference type="Proteomes" id="UP000237347">
    <property type="component" value="Unassembled WGS sequence"/>
</dbReference>
<evidence type="ECO:0000256" key="8">
    <source>
        <dbReference type="ARBA" id="ARBA00022729"/>
    </source>
</evidence>
<organism evidence="22 23">
    <name type="scientific">Quercus suber</name>
    <name type="common">Cork oak</name>
    <dbReference type="NCBI Taxonomy" id="58331"/>
    <lineage>
        <taxon>Eukaryota</taxon>
        <taxon>Viridiplantae</taxon>
        <taxon>Streptophyta</taxon>
        <taxon>Embryophyta</taxon>
        <taxon>Tracheophyta</taxon>
        <taxon>Spermatophyta</taxon>
        <taxon>Magnoliopsida</taxon>
        <taxon>eudicotyledons</taxon>
        <taxon>Gunneridae</taxon>
        <taxon>Pentapetalae</taxon>
        <taxon>rosids</taxon>
        <taxon>fabids</taxon>
        <taxon>Fagales</taxon>
        <taxon>Fagaceae</taxon>
        <taxon>Quercus</taxon>
    </lineage>
</organism>
<evidence type="ECO:0000313" key="23">
    <source>
        <dbReference type="Proteomes" id="UP000237347"/>
    </source>
</evidence>
<comment type="caution">
    <text evidence="22">The sequence shown here is derived from an EMBL/GenBank/DDBJ whole genome shotgun (WGS) entry which is preliminary data.</text>
</comment>
<dbReference type="SUPFAM" id="SSF52047">
    <property type="entry name" value="RNI-like"/>
    <property type="match status" value="1"/>
</dbReference>
<dbReference type="PANTHER" id="PTHR27008:SF480">
    <property type="entry name" value="MDIS1-INTERACTING RECEPTOR LIKE KINASE 2-LIKE"/>
    <property type="match status" value="1"/>
</dbReference>
<keyword evidence="4" id="KW-0597">Phosphoprotein</keyword>
<evidence type="ECO:0000256" key="2">
    <source>
        <dbReference type="ARBA" id="ARBA00012513"/>
    </source>
</evidence>
<protein>
    <recommendedName>
        <fullName evidence="2">non-specific serine/threonine protein kinase</fullName>
        <ecNumber evidence="2">2.7.11.1</ecNumber>
    </recommendedName>
</protein>
<comment type="catalytic activity">
    <reaction evidence="17">
        <text>L-threonyl-[protein] + ATP = O-phospho-L-threonyl-[protein] + ADP + H(+)</text>
        <dbReference type="Rhea" id="RHEA:46608"/>
        <dbReference type="Rhea" id="RHEA-COMP:11060"/>
        <dbReference type="Rhea" id="RHEA-COMP:11605"/>
        <dbReference type="ChEBI" id="CHEBI:15378"/>
        <dbReference type="ChEBI" id="CHEBI:30013"/>
        <dbReference type="ChEBI" id="CHEBI:30616"/>
        <dbReference type="ChEBI" id="CHEBI:61977"/>
        <dbReference type="ChEBI" id="CHEBI:456216"/>
        <dbReference type="EC" id="2.7.11.1"/>
    </reaction>
</comment>
<evidence type="ECO:0000256" key="18">
    <source>
        <dbReference type="ARBA" id="ARBA00048679"/>
    </source>
</evidence>
<evidence type="ECO:0000256" key="7">
    <source>
        <dbReference type="ARBA" id="ARBA00022692"/>
    </source>
</evidence>